<name>A0A0D1ZAP1_9EURO</name>
<dbReference type="PANTHER" id="PTHR47424:SF15">
    <property type="entry name" value="ZN(II)2CYS6 TRANSCRIPTION FACTOR (EUROFUNG)"/>
    <property type="match status" value="1"/>
</dbReference>
<dbReference type="GO" id="GO:0005634">
    <property type="term" value="C:nucleus"/>
    <property type="evidence" value="ECO:0007669"/>
    <property type="project" value="TreeGrafter"/>
</dbReference>
<dbReference type="GO" id="GO:0000435">
    <property type="term" value="P:positive regulation of transcription from RNA polymerase II promoter by galactose"/>
    <property type="evidence" value="ECO:0007669"/>
    <property type="project" value="TreeGrafter"/>
</dbReference>
<dbReference type="GeneID" id="27338120"/>
<dbReference type="GO" id="GO:0008270">
    <property type="term" value="F:zinc ion binding"/>
    <property type="evidence" value="ECO:0007669"/>
    <property type="project" value="InterPro"/>
</dbReference>
<dbReference type="InterPro" id="IPR051127">
    <property type="entry name" value="Fungal_SecMet_Regulators"/>
</dbReference>
<gene>
    <name evidence="6" type="ORF">PV08_11037</name>
</gene>
<dbReference type="PANTHER" id="PTHR47424">
    <property type="entry name" value="REGULATORY PROTEIN GAL4"/>
    <property type="match status" value="1"/>
</dbReference>
<keyword evidence="2" id="KW-0238">DNA-binding</keyword>
<dbReference type="Proteomes" id="UP000053328">
    <property type="component" value="Unassembled WGS sequence"/>
</dbReference>
<evidence type="ECO:0000259" key="5">
    <source>
        <dbReference type="PROSITE" id="PS50048"/>
    </source>
</evidence>
<dbReference type="EMBL" id="KN847500">
    <property type="protein sequence ID" value="KIW10077.1"/>
    <property type="molecule type" value="Genomic_DNA"/>
</dbReference>
<feature type="domain" description="Zn(2)-C6 fungal-type" evidence="5">
    <location>
        <begin position="27"/>
        <end position="56"/>
    </location>
</feature>
<dbReference type="RefSeq" id="XP_016230293.1">
    <property type="nucleotide sequence ID" value="XM_016385349.1"/>
</dbReference>
<dbReference type="InterPro" id="IPR036864">
    <property type="entry name" value="Zn2-C6_fun-type_DNA-bd_sf"/>
</dbReference>
<dbReference type="STRING" id="91928.A0A0D1ZAP1"/>
<evidence type="ECO:0000313" key="6">
    <source>
        <dbReference type="EMBL" id="KIW10077.1"/>
    </source>
</evidence>
<dbReference type="AlphaFoldDB" id="A0A0D1ZAP1"/>
<accession>A0A0D1ZAP1</accession>
<dbReference type="SMART" id="SM00066">
    <property type="entry name" value="GAL4"/>
    <property type="match status" value="1"/>
</dbReference>
<dbReference type="HOGENOM" id="CLU_877269_0_0_1"/>
<dbReference type="SUPFAM" id="SSF57701">
    <property type="entry name" value="Zn2/Cys6 DNA-binding domain"/>
    <property type="match status" value="1"/>
</dbReference>
<evidence type="ECO:0000256" key="3">
    <source>
        <dbReference type="ARBA" id="ARBA00023163"/>
    </source>
</evidence>
<evidence type="ECO:0000256" key="4">
    <source>
        <dbReference type="ARBA" id="ARBA00023242"/>
    </source>
</evidence>
<dbReference type="GO" id="GO:0000981">
    <property type="term" value="F:DNA-binding transcription factor activity, RNA polymerase II-specific"/>
    <property type="evidence" value="ECO:0007669"/>
    <property type="project" value="InterPro"/>
</dbReference>
<dbReference type="CDD" id="cd00067">
    <property type="entry name" value="GAL4"/>
    <property type="match status" value="1"/>
</dbReference>
<sequence length="317" mass="35100">MSHPLSPSASTHLGVSRVLKRPRAARACDRCRLKKYRCDELSPCSQCRKGPFDCIYVGGYRPRDGNRGGFPTTSATPMSTETCYQTSEPSLNQPLSGTLPRESVANDKIVALDLGGGQLAATVDDTSSVDFVEEGISEVNQHTNSIEYHGNTSSAAFLGRLQSRQRSGHSIDAPGSPKSSLISTLHNPAFSLHATPTPSALKDRNFYLDYAHTFIQGYFDNLHYIHPMVDKSEFMARAHLLWFSKSPQPGPSFVALYLSLLSLGALIRTWDEGRLGGLSRFEWSRRLYGEAQAYLNRLQFSNDLDTVQALFMMVRTV</sequence>
<organism evidence="6 7">
    <name type="scientific">Exophiala spinifera</name>
    <dbReference type="NCBI Taxonomy" id="91928"/>
    <lineage>
        <taxon>Eukaryota</taxon>
        <taxon>Fungi</taxon>
        <taxon>Dikarya</taxon>
        <taxon>Ascomycota</taxon>
        <taxon>Pezizomycotina</taxon>
        <taxon>Eurotiomycetes</taxon>
        <taxon>Chaetothyriomycetidae</taxon>
        <taxon>Chaetothyriales</taxon>
        <taxon>Herpotrichiellaceae</taxon>
        <taxon>Exophiala</taxon>
    </lineage>
</organism>
<keyword evidence="3" id="KW-0804">Transcription</keyword>
<dbReference type="GO" id="GO:0000978">
    <property type="term" value="F:RNA polymerase II cis-regulatory region sequence-specific DNA binding"/>
    <property type="evidence" value="ECO:0007669"/>
    <property type="project" value="TreeGrafter"/>
</dbReference>
<reference evidence="6 7" key="1">
    <citation type="submission" date="2015-01" db="EMBL/GenBank/DDBJ databases">
        <title>The Genome Sequence of Exophiala spinifera CBS89968.</title>
        <authorList>
            <consortium name="The Broad Institute Genomics Platform"/>
            <person name="Cuomo C."/>
            <person name="de Hoog S."/>
            <person name="Gorbushina A."/>
            <person name="Stielow B."/>
            <person name="Teixiera M."/>
            <person name="Abouelleil A."/>
            <person name="Chapman S.B."/>
            <person name="Priest M."/>
            <person name="Young S.K."/>
            <person name="Wortman J."/>
            <person name="Nusbaum C."/>
            <person name="Birren B."/>
        </authorList>
    </citation>
    <scope>NUCLEOTIDE SEQUENCE [LARGE SCALE GENOMIC DNA]</scope>
    <source>
        <strain evidence="6 7">CBS 89968</strain>
    </source>
</reference>
<dbReference type="Pfam" id="PF00172">
    <property type="entry name" value="Zn_clus"/>
    <property type="match status" value="1"/>
</dbReference>
<keyword evidence="7" id="KW-1185">Reference proteome</keyword>
<dbReference type="PROSITE" id="PS00463">
    <property type="entry name" value="ZN2_CY6_FUNGAL_1"/>
    <property type="match status" value="1"/>
</dbReference>
<keyword evidence="1" id="KW-0805">Transcription regulation</keyword>
<evidence type="ECO:0000256" key="1">
    <source>
        <dbReference type="ARBA" id="ARBA00023015"/>
    </source>
</evidence>
<proteinExistence type="predicted"/>
<dbReference type="CDD" id="cd12148">
    <property type="entry name" value="fungal_TF_MHR"/>
    <property type="match status" value="1"/>
</dbReference>
<evidence type="ECO:0000256" key="2">
    <source>
        <dbReference type="ARBA" id="ARBA00023125"/>
    </source>
</evidence>
<evidence type="ECO:0000313" key="7">
    <source>
        <dbReference type="Proteomes" id="UP000053328"/>
    </source>
</evidence>
<keyword evidence="4" id="KW-0539">Nucleus</keyword>
<protein>
    <recommendedName>
        <fullName evidence="5">Zn(2)-C6 fungal-type domain-containing protein</fullName>
    </recommendedName>
</protein>
<dbReference type="VEuPathDB" id="FungiDB:PV08_11037"/>
<dbReference type="Gene3D" id="4.10.240.10">
    <property type="entry name" value="Zn(2)-C6 fungal-type DNA-binding domain"/>
    <property type="match status" value="1"/>
</dbReference>
<dbReference type="InterPro" id="IPR001138">
    <property type="entry name" value="Zn2Cys6_DnaBD"/>
</dbReference>
<dbReference type="OrthoDB" id="2571985at2759"/>
<dbReference type="PROSITE" id="PS50048">
    <property type="entry name" value="ZN2_CY6_FUNGAL_2"/>
    <property type="match status" value="1"/>
</dbReference>